<evidence type="ECO:0000313" key="2">
    <source>
        <dbReference type="Proteomes" id="UP000306317"/>
    </source>
</evidence>
<evidence type="ECO:0008006" key="3">
    <source>
        <dbReference type="Google" id="ProtNLM"/>
    </source>
</evidence>
<dbReference type="RefSeq" id="WP_136259329.1">
    <property type="nucleotide sequence ID" value="NZ_MWIO01000043.1"/>
</dbReference>
<evidence type="ECO:0000313" key="1">
    <source>
        <dbReference type="EMBL" id="THD06213.1"/>
    </source>
</evidence>
<comment type="caution">
    <text evidence="1">The sequence shown here is derived from an EMBL/GenBank/DDBJ whole genome shotgun (WGS) entry which is preliminary data.</text>
</comment>
<keyword evidence="2" id="KW-1185">Reference proteome</keyword>
<protein>
    <recommendedName>
        <fullName evidence="3">DUF4440 domain-containing protein</fullName>
    </recommendedName>
</protein>
<dbReference type="EMBL" id="MWIO01000043">
    <property type="protein sequence ID" value="THD06213.1"/>
    <property type="molecule type" value="Genomic_DNA"/>
</dbReference>
<dbReference type="Proteomes" id="UP000306317">
    <property type="component" value="Unassembled WGS sequence"/>
</dbReference>
<name>A0A4S3KCN6_9GAMM</name>
<proteinExistence type="predicted"/>
<dbReference type="AlphaFoldDB" id="A0A4S3KCN6"/>
<dbReference type="OrthoDB" id="6058390at2"/>
<reference evidence="1 2" key="1">
    <citation type="submission" date="2017-02" db="EMBL/GenBank/DDBJ databases">
        <title>Whole genome sequencing of Rhodanobacter lindaniclasticus DSM 17932.</title>
        <authorList>
            <person name="Kumar S."/>
            <person name="Patil P."/>
            <person name="Patil P.B."/>
        </authorList>
    </citation>
    <scope>NUCLEOTIDE SEQUENCE [LARGE SCALE GENOMIC DNA]</scope>
    <source>
        <strain evidence="1 2">DSM 17932</strain>
    </source>
</reference>
<accession>A0A4S3KCN6</accession>
<gene>
    <name evidence="1" type="ORF">B1991_14155</name>
</gene>
<organism evidence="1 2">
    <name type="scientific">Rhodanobacter lindaniclasticus</name>
    <dbReference type="NCBI Taxonomy" id="75310"/>
    <lineage>
        <taxon>Bacteria</taxon>
        <taxon>Pseudomonadati</taxon>
        <taxon>Pseudomonadota</taxon>
        <taxon>Gammaproteobacteria</taxon>
        <taxon>Lysobacterales</taxon>
        <taxon>Rhodanobacteraceae</taxon>
        <taxon>Rhodanobacter</taxon>
    </lineage>
</organism>
<sequence>MKKVVLVVIVIAVAIWYFDISRRMTESSIRASYQAQIEALQRFDAKPLCDALDDSYQATVTARGSARAPSAKDKAGACADLTRTLRRMKTLSERTGGLLEPDYDYEIKSIELADDRKTATVEIASVMRIGDMTLARSRSVDHLIRRLGRIRSVSSEETVWAYRPE</sequence>